<dbReference type="SUPFAM" id="SSF53098">
    <property type="entry name" value="Ribonuclease H-like"/>
    <property type="match status" value="1"/>
</dbReference>
<evidence type="ECO:0000313" key="5">
    <source>
        <dbReference type="Proteomes" id="UP001642483"/>
    </source>
</evidence>
<gene>
    <name evidence="4" type="ORF">CVLEPA_LOCUS29302</name>
</gene>
<dbReference type="PANTHER" id="PTHR37984">
    <property type="entry name" value="PROTEIN CBG26694"/>
    <property type="match status" value="1"/>
</dbReference>
<protein>
    <recommendedName>
        <fullName evidence="1">Gypsy retrotransposon integrase-like protein 1</fullName>
    </recommendedName>
</protein>
<reference evidence="4 5" key="1">
    <citation type="submission" date="2024-02" db="EMBL/GenBank/DDBJ databases">
        <authorList>
            <person name="Daric V."/>
            <person name="Darras S."/>
        </authorList>
    </citation>
    <scope>NUCLEOTIDE SEQUENCE [LARGE SCALE GENOMIC DNA]</scope>
</reference>
<dbReference type="InterPro" id="IPR054465">
    <property type="entry name" value="Integrase_p58-like_C"/>
</dbReference>
<dbReference type="PROSITE" id="PS50994">
    <property type="entry name" value="INTEGRASE"/>
    <property type="match status" value="1"/>
</dbReference>
<dbReference type="Pfam" id="PF00665">
    <property type="entry name" value="rve"/>
    <property type="match status" value="1"/>
</dbReference>
<dbReference type="Pfam" id="PF17921">
    <property type="entry name" value="Integrase_H2C2"/>
    <property type="match status" value="1"/>
</dbReference>
<evidence type="ECO:0000256" key="2">
    <source>
        <dbReference type="SAM" id="MobiDB-lite"/>
    </source>
</evidence>
<name>A0ABP0GXV4_CLALP</name>
<dbReference type="InterPro" id="IPR001584">
    <property type="entry name" value="Integrase_cat-core"/>
</dbReference>
<dbReference type="InterPro" id="IPR050951">
    <property type="entry name" value="Retrovirus_Pol_polyprotein"/>
</dbReference>
<dbReference type="InterPro" id="IPR012337">
    <property type="entry name" value="RNaseH-like_sf"/>
</dbReference>
<keyword evidence="5" id="KW-1185">Reference proteome</keyword>
<dbReference type="Gene3D" id="3.30.420.10">
    <property type="entry name" value="Ribonuclease H-like superfamily/Ribonuclease H"/>
    <property type="match status" value="1"/>
</dbReference>
<dbReference type="Proteomes" id="UP001642483">
    <property type="component" value="Unassembled WGS sequence"/>
</dbReference>
<organism evidence="4 5">
    <name type="scientific">Clavelina lepadiformis</name>
    <name type="common">Light-bulb sea squirt</name>
    <name type="synonym">Ascidia lepadiformis</name>
    <dbReference type="NCBI Taxonomy" id="159417"/>
    <lineage>
        <taxon>Eukaryota</taxon>
        <taxon>Metazoa</taxon>
        <taxon>Chordata</taxon>
        <taxon>Tunicata</taxon>
        <taxon>Ascidiacea</taxon>
        <taxon>Aplousobranchia</taxon>
        <taxon>Clavelinidae</taxon>
        <taxon>Clavelina</taxon>
    </lineage>
</organism>
<evidence type="ECO:0000259" key="3">
    <source>
        <dbReference type="PROSITE" id="PS50994"/>
    </source>
</evidence>
<proteinExistence type="predicted"/>
<accession>A0ABP0GXV4</accession>
<evidence type="ECO:0000313" key="4">
    <source>
        <dbReference type="EMBL" id="CAK8696118.1"/>
    </source>
</evidence>
<dbReference type="Gene3D" id="1.10.340.70">
    <property type="match status" value="1"/>
</dbReference>
<feature type="compositionally biased region" description="Polar residues" evidence="2">
    <location>
        <begin position="452"/>
        <end position="466"/>
    </location>
</feature>
<evidence type="ECO:0000256" key="1">
    <source>
        <dbReference type="ARBA" id="ARBA00039658"/>
    </source>
</evidence>
<dbReference type="InterPro" id="IPR036397">
    <property type="entry name" value="RNaseH_sf"/>
</dbReference>
<dbReference type="Pfam" id="PF22938">
    <property type="entry name" value="Integrase_p58_C"/>
    <property type="match status" value="1"/>
</dbReference>
<dbReference type="InterPro" id="IPR041588">
    <property type="entry name" value="Integrase_H2C2"/>
</dbReference>
<feature type="region of interest" description="Disordered" evidence="2">
    <location>
        <begin position="445"/>
        <end position="469"/>
    </location>
</feature>
<sequence>MDFSEASGWSTENTIKAQQKNPVLKRLFQWMSQESRPSFKKVKNDSKALRHYWNIFGEIFLHNGMLYRRIENSVEEIYAQLLVPSTMKNDVLKSVHDLIHGGGHMGVKRTFARLKERFFWPFCHKDVETYCKECCLCDLRKVPRRIVRAPLVPSEENTPMQKVEIDVLSGLPETRNGNRYILVVCDTYTKYMQCWPMKFQNAKDTAYLLYHRWVTIHGVPETIHSDQGRNFESILFQELSRLMGCNKTRTSPYHAMGNGGVERNNQTIIAILKNYVQVDPTSWDDALSSVSATYNASVHEETGVSPHYLLTGRNLRLPADLISKAPIFTPKCEDILHLQDRMKLVHQTVQSRLGKRRLQMKKRYDEKASDDRYEEGDAVLLRDEALQKHETRKFHFPYKGPYVVKKVIPPVNYMIENREGKTCTVHFNRLKRSFGNFYRSVDNPVSEGVSESEGQNSRSTYPTNNSHHFRACCSPEPEITSTNYNQL</sequence>
<dbReference type="EMBL" id="CAWYQH010000152">
    <property type="protein sequence ID" value="CAK8696118.1"/>
    <property type="molecule type" value="Genomic_DNA"/>
</dbReference>
<feature type="domain" description="Integrase catalytic" evidence="3">
    <location>
        <begin position="155"/>
        <end position="314"/>
    </location>
</feature>
<comment type="caution">
    <text evidence="4">The sequence shown here is derived from an EMBL/GenBank/DDBJ whole genome shotgun (WGS) entry which is preliminary data.</text>
</comment>
<dbReference type="PANTHER" id="PTHR37984:SF15">
    <property type="entry name" value="INTEGRASE CATALYTIC DOMAIN-CONTAINING PROTEIN"/>
    <property type="match status" value="1"/>
</dbReference>